<evidence type="ECO:0000313" key="1">
    <source>
        <dbReference type="EMBL" id="KAJ1121859.1"/>
    </source>
</evidence>
<protein>
    <submittedName>
        <fullName evidence="1">Uncharacterized protein</fullName>
    </submittedName>
</protein>
<sequence>MEHAAVWLQEMDVKSAQAEQGIVAEIKKKEEPRGALRWNKSDKDDDVVRVNKIEKRKIQEWRTPECCKFNVRDDPTPLQRLRPCDVIVTL</sequence>
<evidence type="ECO:0000313" key="2">
    <source>
        <dbReference type="Proteomes" id="UP001066276"/>
    </source>
</evidence>
<gene>
    <name evidence="1" type="ORF">NDU88_000377</name>
</gene>
<comment type="caution">
    <text evidence="1">The sequence shown here is derived from an EMBL/GenBank/DDBJ whole genome shotgun (WGS) entry which is preliminary data.</text>
</comment>
<dbReference type="EMBL" id="JANPWB010000011">
    <property type="protein sequence ID" value="KAJ1121859.1"/>
    <property type="molecule type" value="Genomic_DNA"/>
</dbReference>
<reference evidence="1" key="1">
    <citation type="journal article" date="2022" name="bioRxiv">
        <title>Sequencing and chromosome-scale assembly of the giantPleurodeles waltlgenome.</title>
        <authorList>
            <person name="Brown T."/>
            <person name="Elewa A."/>
            <person name="Iarovenko S."/>
            <person name="Subramanian E."/>
            <person name="Araus A.J."/>
            <person name="Petzold A."/>
            <person name="Susuki M."/>
            <person name="Suzuki K.-i.T."/>
            <person name="Hayashi T."/>
            <person name="Toyoda A."/>
            <person name="Oliveira C."/>
            <person name="Osipova E."/>
            <person name="Leigh N.D."/>
            <person name="Simon A."/>
            <person name="Yun M.H."/>
        </authorList>
    </citation>
    <scope>NUCLEOTIDE SEQUENCE</scope>
    <source>
        <strain evidence="1">20211129_DDA</strain>
        <tissue evidence="1">Liver</tissue>
    </source>
</reference>
<keyword evidence="2" id="KW-1185">Reference proteome</keyword>
<dbReference type="Proteomes" id="UP001066276">
    <property type="component" value="Chromosome 7"/>
</dbReference>
<dbReference type="AlphaFoldDB" id="A0AAV7P2B2"/>
<organism evidence="1 2">
    <name type="scientific">Pleurodeles waltl</name>
    <name type="common">Iberian ribbed newt</name>
    <dbReference type="NCBI Taxonomy" id="8319"/>
    <lineage>
        <taxon>Eukaryota</taxon>
        <taxon>Metazoa</taxon>
        <taxon>Chordata</taxon>
        <taxon>Craniata</taxon>
        <taxon>Vertebrata</taxon>
        <taxon>Euteleostomi</taxon>
        <taxon>Amphibia</taxon>
        <taxon>Batrachia</taxon>
        <taxon>Caudata</taxon>
        <taxon>Salamandroidea</taxon>
        <taxon>Salamandridae</taxon>
        <taxon>Pleurodelinae</taxon>
        <taxon>Pleurodeles</taxon>
    </lineage>
</organism>
<proteinExistence type="predicted"/>
<name>A0AAV7P2B2_PLEWA</name>
<accession>A0AAV7P2B2</accession>